<feature type="compositionally biased region" description="Polar residues" evidence="18">
    <location>
        <begin position="22"/>
        <end position="32"/>
    </location>
</feature>
<evidence type="ECO:0000313" key="21">
    <source>
        <dbReference type="EMBL" id="URE05997.1"/>
    </source>
</evidence>
<dbReference type="GO" id="GO:0003678">
    <property type="term" value="F:DNA helicase activity"/>
    <property type="evidence" value="ECO:0007669"/>
    <property type="project" value="UniProtKB-EC"/>
</dbReference>
<evidence type="ECO:0000256" key="8">
    <source>
        <dbReference type="ARBA" id="ARBA00022723"/>
    </source>
</evidence>
<evidence type="ECO:0000259" key="19">
    <source>
        <dbReference type="Pfam" id="PF08696"/>
    </source>
</evidence>
<organism evidence="21 22">
    <name type="scientific">Musa troglodytarum</name>
    <name type="common">fe'i banana</name>
    <dbReference type="NCBI Taxonomy" id="320322"/>
    <lineage>
        <taxon>Eukaryota</taxon>
        <taxon>Viridiplantae</taxon>
        <taxon>Streptophyta</taxon>
        <taxon>Embryophyta</taxon>
        <taxon>Tracheophyta</taxon>
        <taxon>Spermatophyta</taxon>
        <taxon>Magnoliopsida</taxon>
        <taxon>Liliopsida</taxon>
        <taxon>Zingiberales</taxon>
        <taxon>Musaceae</taxon>
        <taxon>Musa</taxon>
    </lineage>
</organism>
<gene>
    <name evidence="21" type="ORF">MUK42_21197</name>
</gene>
<dbReference type="InterPro" id="IPR041677">
    <property type="entry name" value="DNA2/NAM7_AAA_11"/>
</dbReference>
<evidence type="ECO:0000256" key="15">
    <source>
        <dbReference type="ARBA" id="ARBA00023242"/>
    </source>
</evidence>
<keyword evidence="7" id="KW-0540">Nuclease</keyword>
<name>A0A9E7G4Z6_9LILI</name>
<dbReference type="InterPro" id="IPR027417">
    <property type="entry name" value="P-loop_NTPase"/>
</dbReference>
<evidence type="ECO:0000256" key="14">
    <source>
        <dbReference type="ARBA" id="ARBA00023014"/>
    </source>
</evidence>
<protein>
    <recommendedName>
        <fullName evidence="4">DNA helicase</fullName>
        <ecNumber evidence="4">3.6.4.12</ecNumber>
    </recommendedName>
</protein>
<evidence type="ECO:0000256" key="4">
    <source>
        <dbReference type="ARBA" id="ARBA00012551"/>
    </source>
</evidence>
<evidence type="ECO:0000256" key="7">
    <source>
        <dbReference type="ARBA" id="ARBA00022722"/>
    </source>
</evidence>
<dbReference type="GO" id="GO:0046872">
    <property type="term" value="F:metal ion binding"/>
    <property type="evidence" value="ECO:0007669"/>
    <property type="project" value="UniProtKB-KW"/>
</dbReference>
<dbReference type="AlphaFoldDB" id="A0A9E7G4Z6"/>
<dbReference type="GO" id="GO:0016787">
    <property type="term" value="F:hydrolase activity"/>
    <property type="evidence" value="ECO:0007669"/>
    <property type="project" value="UniProtKB-KW"/>
</dbReference>
<keyword evidence="16" id="KW-0511">Multifunctional enzyme</keyword>
<dbReference type="GO" id="GO:0051539">
    <property type="term" value="F:4 iron, 4 sulfur cluster binding"/>
    <property type="evidence" value="ECO:0007669"/>
    <property type="project" value="UniProtKB-KW"/>
</dbReference>
<dbReference type="SUPFAM" id="SSF52540">
    <property type="entry name" value="P-loop containing nucleoside triphosphate hydrolases"/>
    <property type="match status" value="1"/>
</dbReference>
<comment type="catalytic activity">
    <reaction evidence="17">
        <text>ATP + H2O = ADP + phosphate + H(+)</text>
        <dbReference type="Rhea" id="RHEA:13065"/>
        <dbReference type="ChEBI" id="CHEBI:15377"/>
        <dbReference type="ChEBI" id="CHEBI:15378"/>
        <dbReference type="ChEBI" id="CHEBI:30616"/>
        <dbReference type="ChEBI" id="CHEBI:43474"/>
        <dbReference type="ChEBI" id="CHEBI:456216"/>
        <dbReference type="EC" id="3.6.4.12"/>
    </reaction>
</comment>
<keyword evidence="6" id="KW-0235">DNA replication</keyword>
<evidence type="ECO:0000256" key="6">
    <source>
        <dbReference type="ARBA" id="ARBA00022705"/>
    </source>
</evidence>
<dbReference type="InterPro" id="IPR011604">
    <property type="entry name" value="PDDEXK-like_dom_sf"/>
</dbReference>
<feature type="domain" description="DNA2/NAM7 helicase helicase" evidence="20">
    <location>
        <begin position="718"/>
        <end position="784"/>
    </location>
</feature>
<dbReference type="PANTHER" id="PTHR36531:SF6">
    <property type="entry name" value="DNA REPLICATION ATP-DEPENDENT HELICASE_NUCLEASE DNA2"/>
    <property type="match status" value="1"/>
</dbReference>
<dbReference type="GO" id="GO:0005524">
    <property type="term" value="F:ATP binding"/>
    <property type="evidence" value="ECO:0007669"/>
    <property type="project" value="UniProtKB-KW"/>
</dbReference>
<dbReference type="Pfam" id="PF13086">
    <property type="entry name" value="AAA_11"/>
    <property type="match status" value="1"/>
</dbReference>
<evidence type="ECO:0000256" key="3">
    <source>
        <dbReference type="ARBA" id="ARBA00007913"/>
    </source>
</evidence>
<feature type="compositionally biased region" description="Low complexity" evidence="18">
    <location>
        <begin position="45"/>
        <end position="55"/>
    </location>
</feature>
<evidence type="ECO:0000256" key="13">
    <source>
        <dbReference type="ARBA" id="ARBA00023004"/>
    </source>
</evidence>
<feature type="compositionally biased region" description="Low complexity" evidence="18">
    <location>
        <begin position="8"/>
        <end position="21"/>
    </location>
</feature>
<evidence type="ECO:0000256" key="17">
    <source>
        <dbReference type="ARBA" id="ARBA00047995"/>
    </source>
</evidence>
<dbReference type="Proteomes" id="UP001055439">
    <property type="component" value="Chromosome 5"/>
</dbReference>
<keyword evidence="8" id="KW-0479">Metal-binding</keyword>
<dbReference type="EMBL" id="CP097507">
    <property type="protein sequence ID" value="URE05997.1"/>
    <property type="molecule type" value="Genomic_DNA"/>
</dbReference>
<comment type="subcellular location">
    <subcellularLocation>
        <location evidence="2">Nucleus</location>
    </subcellularLocation>
</comment>
<evidence type="ECO:0000256" key="2">
    <source>
        <dbReference type="ARBA" id="ARBA00004123"/>
    </source>
</evidence>
<evidence type="ECO:0000256" key="10">
    <source>
        <dbReference type="ARBA" id="ARBA00022801"/>
    </source>
</evidence>
<keyword evidence="22" id="KW-1185">Reference proteome</keyword>
<evidence type="ECO:0000256" key="18">
    <source>
        <dbReference type="SAM" id="MobiDB-lite"/>
    </source>
</evidence>
<evidence type="ECO:0000256" key="1">
    <source>
        <dbReference type="ARBA" id="ARBA00001966"/>
    </source>
</evidence>
<comment type="cofactor">
    <cofactor evidence="1">
        <name>[4Fe-4S] cluster</name>
        <dbReference type="ChEBI" id="CHEBI:49883"/>
    </cofactor>
</comment>
<dbReference type="Gene3D" id="3.90.320.10">
    <property type="match status" value="1"/>
</dbReference>
<dbReference type="GO" id="GO:0005634">
    <property type="term" value="C:nucleus"/>
    <property type="evidence" value="ECO:0007669"/>
    <property type="project" value="UniProtKB-SubCell"/>
</dbReference>
<sequence length="794" mass="87367">MAPKKRASASSSSSSSASSRRTNQSQQPSQPSKFGIQHFFERHSQSQAAASSSSSNPPDPIPDRNLNPPQPGPAAADKPPRLDAPSEGGQSSSWQISPEAAKSVTNKRVRFSPGMSQDDGGDAVTWKISPVNERLQSISSKQLPRMMRISREAPRPQESTLRPCSLKQNVLWMQVPSCSNSKLEKWLSSSATMASVKSLSFSREVLFEESDDYGSHESNDDPKNATAVDFKSSFRTPPSMPYGSKEQLIGGVGCNEETEQLGSQVYRKALLDLLDQVEDAITDEPVPGDPRHFEGQNATAVKIQLESDPSKRSFEANPAEINSNSSPYDTFLVLEVLRLLNEQSGQERILHLCDEWFYSLIGPGDTISVVGDFDGMGRCIVDHAKNLIIVHPDILVSGTRVASSFTCSRRAVLDERLKSSEHSSAALLGTLLHQIFQAGLLNEFPSRQFLEEYAGMEGKGMSVDFGHSDGTKDVSISEVIDIEEMAWAPRYGLKGMIDASVRVKVTSSSNGSHETIMPLEFKTGKGNNGQINFEHTDQTQNLTMCKACRHLNICMVYHKAYGGNSDSSGLGDLFDKLVGHLTVAHCKFLKHWVRLVDLEAQASQVLSTEAGRIAVASGVINDISQSHVSVSFSRRLRLPGIDRSLEMERLIQEVWRIDKDEFASSFAIMRFNLIQLFAQSSQCGHLRKMIVDLETPRFDSEGILSQDPAVSYIRSEKNLNDDQRRSIQKILATKDYTLILGMPGTGKTSTMVHAVKALLIRGASILLTSYTNSAIDTLLIKLKSQVISQPHYPT</sequence>
<feature type="region of interest" description="Disordered" evidence="18">
    <location>
        <begin position="1"/>
        <end position="124"/>
    </location>
</feature>
<keyword evidence="9" id="KW-0547">Nucleotide-binding</keyword>
<evidence type="ECO:0000259" key="20">
    <source>
        <dbReference type="Pfam" id="PF13086"/>
    </source>
</evidence>
<evidence type="ECO:0000256" key="11">
    <source>
        <dbReference type="ARBA" id="ARBA00022806"/>
    </source>
</evidence>
<dbReference type="GO" id="GO:0006260">
    <property type="term" value="P:DNA replication"/>
    <property type="evidence" value="ECO:0007669"/>
    <property type="project" value="UniProtKB-KW"/>
</dbReference>
<dbReference type="OrthoDB" id="306218at2759"/>
<reference evidence="21" key="1">
    <citation type="submission" date="2022-05" db="EMBL/GenBank/DDBJ databases">
        <title>The Musa troglodytarum L. genome provides insights into the mechanism of non-climacteric behaviour and enrichment of carotenoids.</title>
        <authorList>
            <person name="Wang J."/>
        </authorList>
    </citation>
    <scope>NUCLEOTIDE SEQUENCE</scope>
    <source>
        <tissue evidence="21">Leaf</tissue>
    </source>
</reference>
<dbReference type="Gene3D" id="3.40.50.300">
    <property type="entry name" value="P-loop containing nucleotide triphosphate hydrolases"/>
    <property type="match status" value="1"/>
</dbReference>
<feature type="domain" description="DNA replication factor Dna2 N-terminal" evidence="19">
    <location>
        <begin position="342"/>
        <end position="453"/>
    </location>
</feature>
<evidence type="ECO:0000256" key="16">
    <source>
        <dbReference type="ARBA" id="ARBA00023268"/>
    </source>
</evidence>
<dbReference type="InterPro" id="IPR051827">
    <property type="entry name" value="Cas4_exonuclease"/>
</dbReference>
<accession>A0A9E7G4Z6</accession>
<dbReference type="Pfam" id="PF08696">
    <property type="entry name" value="Dna2"/>
    <property type="match status" value="1"/>
</dbReference>
<evidence type="ECO:0000256" key="9">
    <source>
        <dbReference type="ARBA" id="ARBA00022741"/>
    </source>
</evidence>
<evidence type="ECO:0000256" key="12">
    <source>
        <dbReference type="ARBA" id="ARBA00022840"/>
    </source>
</evidence>
<keyword evidence="11" id="KW-0347">Helicase</keyword>
<evidence type="ECO:0000256" key="5">
    <source>
        <dbReference type="ARBA" id="ARBA00022485"/>
    </source>
</evidence>
<keyword evidence="15" id="KW-0539">Nucleus</keyword>
<keyword evidence="14" id="KW-0411">Iron-sulfur</keyword>
<evidence type="ECO:0000313" key="22">
    <source>
        <dbReference type="Proteomes" id="UP001055439"/>
    </source>
</evidence>
<keyword evidence="5" id="KW-0004">4Fe-4S</keyword>
<keyword evidence="13" id="KW-0408">Iron</keyword>
<dbReference type="EC" id="3.6.4.12" evidence="4"/>
<comment type="similarity">
    <text evidence="3">Belongs to the DNA2/NAM7 helicase family.</text>
</comment>
<dbReference type="GO" id="GO:0004518">
    <property type="term" value="F:nuclease activity"/>
    <property type="evidence" value="ECO:0007669"/>
    <property type="project" value="UniProtKB-KW"/>
</dbReference>
<keyword evidence="12" id="KW-0067">ATP-binding</keyword>
<keyword evidence="10" id="KW-0378">Hydrolase</keyword>
<dbReference type="InterPro" id="IPR014808">
    <property type="entry name" value="DNA_replication_fac_Dna2_N"/>
</dbReference>
<proteinExistence type="inferred from homology"/>
<dbReference type="PANTHER" id="PTHR36531">
    <property type="entry name" value="CRISPR-ASSOCIATED EXONUCLEASE CAS4"/>
    <property type="match status" value="1"/>
</dbReference>